<gene>
    <name evidence="1" type="ORF">CKAH01_11180</name>
</gene>
<dbReference type="Proteomes" id="UP001281614">
    <property type="component" value="Unassembled WGS sequence"/>
</dbReference>
<evidence type="ECO:0000313" key="1">
    <source>
        <dbReference type="EMBL" id="KAK2728285.1"/>
    </source>
</evidence>
<organism evidence="1 2">
    <name type="scientific">Colletotrichum kahawae</name>
    <name type="common">Coffee berry disease fungus</name>
    <dbReference type="NCBI Taxonomy" id="34407"/>
    <lineage>
        <taxon>Eukaryota</taxon>
        <taxon>Fungi</taxon>
        <taxon>Dikarya</taxon>
        <taxon>Ascomycota</taxon>
        <taxon>Pezizomycotina</taxon>
        <taxon>Sordariomycetes</taxon>
        <taxon>Hypocreomycetidae</taxon>
        <taxon>Glomerellales</taxon>
        <taxon>Glomerellaceae</taxon>
        <taxon>Colletotrichum</taxon>
        <taxon>Colletotrichum gloeosporioides species complex</taxon>
    </lineage>
</organism>
<evidence type="ECO:0000313" key="2">
    <source>
        <dbReference type="Proteomes" id="UP001281614"/>
    </source>
</evidence>
<accession>A0AAD9XVH8</accession>
<protein>
    <submittedName>
        <fullName evidence="1">Uncharacterized protein</fullName>
    </submittedName>
</protein>
<keyword evidence="2" id="KW-1185">Reference proteome</keyword>
<name>A0AAD9XVH8_COLKA</name>
<dbReference type="EMBL" id="VYYT01000884">
    <property type="protein sequence ID" value="KAK2728285.1"/>
    <property type="molecule type" value="Genomic_DNA"/>
</dbReference>
<reference evidence="1" key="1">
    <citation type="submission" date="2023-02" db="EMBL/GenBank/DDBJ databases">
        <title>Colletotrichum kahawae CIFC_Que2 genome sequencing and assembly.</title>
        <authorList>
            <person name="Baroncelli R."/>
        </authorList>
    </citation>
    <scope>NUCLEOTIDE SEQUENCE</scope>
    <source>
        <strain evidence="1">CIFC_Que2</strain>
    </source>
</reference>
<proteinExistence type="predicted"/>
<sequence length="47" mass="5033">MDVPPRDATGASVLSETSIVTRNPFIKKQGSSATFVLLRSREIAAIT</sequence>
<comment type="caution">
    <text evidence="1">The sequence shown here is derived from an EMBL/GenBank/DDBJ whole genome shotgun (WGS) entry which is preliminary data.</text>
</comment>
<dbReference type="AlphaFoldDB" id="A0AAD9XVH8"/>